<name>A0A6M3IEC5_9ZZZZ</name>
<dbReference type="EMBL" id="MT141943">
    <property type="protein sequence ID" value="QJA72341.1"/>
    <property type="molecule type" value="Genomic_DNA"/>
</dbReference>
<dbReference type="AlphaFoldDB" id="A0A6M3IEC5"/>
<reference evidence="1" key="1">
    <citation type="submission" date="2020-03" db="EMBL/GenBank/DDBJ databases">
        <title>The deep terrestrial virosphere.</title>
        <authorList>
            <person name="Holmfeldt K."/>
            <person name="Nilsson E."/>
            <person name="Simone D."/>
            <person name="Lopez-Fernandez M."/>
            <person name="Wu X."/>
            <person name="de Brujin I."/>
            <person name="Lundin D."/>
            <person name="Andersson A."/>
            <person name="Bertilsson S."/>
            <person name="Dopson M."/>
        </authorList>
    </citation>
    <scope>NUCLEOTIDE SEQUENCE</scope>
    <source>
        <strain evidence="2">MM415A02797</strain>
        <strain evidence="1">MM415B01983</strain>
    </source>
</reference>
<proteinExistence type="predicted"/>
<protein>
    <submittedName>
        <fullName evidence="1">Uncharacterized protein</fullName>
    </submittedName>
</protein>
<gene>
    <name evidence="2" type="ORF">MM415A02797_0014</name>
    <name evidence="1" type="ORF">MM415B01983_0001</name>
</gene>
<evidence type="ECO:0000313" key="1">
    <source>
        <dbReference type="EMBL" id="QJA55820.1"/>
    </source>
</evidence>
<evidence type="ECO:0000313" key="2">
    <source>
        <dbReference type="EMBL" id="QJA72341.1"/>
    </source>
</evidence>
<sequence>MLKVKWVGGLVEVITDVASITLNWDEAEALQELLGEARRLSYDRTSGEIEDNE</sequence>
<accession>A0A6M3IEC5</accession>
<dbReference type="EMBL" id="MT141184">
    <property type="protein sequence ID" value="QJA55820.1"/>
    <property type="molecule type" value="Genomic_DNA"/>
</dbReference>
<organism evidence="1">
    <name type="scientific">viral metagenome</name>
    <dbReference type="NCBI Taxonomy" id="1070528"/>
    <lineage>
        <taxon>unclassified sequences</taxon>
        <taxon>metagenomes</taxon>
        <taxon>organismal metagenomes</taxon>
    </lineage>
</organism>